<evidence type="ECO:0000313" key="8">
    <source>
        <dbReference type="EMBL" id="MBP2369808.1"/>
    </source>
</evidence>
<protein>
    <submittedName>
        <fullName evidence="8">Peptide/nickel transport system substrate-binding protein</fullName>
    </submittedName>
</protein>
<name>A0ABS4W0S5_9PSEU</name>
<evidence type="ECO:0000256" key="4">
    <source>
        <dbReference type="ARBA" id="ARBA00022729"/>
    </source>
</evidence>
<feature type="region of interest" description="Disordered" evidence="5">
    <location>
        <begin position="322"/>
        <end position="342"/>
    </location>
</feature>
<evidence type="ECO:0000313" key="9">
    <source>
        <dbReference type="Proteomes" id="UP001519295"/>
    </source>
</evidence>
<dbReference type="Pfam" id="PF00496">
    <property type="entry name" value="SBP_bac_5"/>
    <property type="match status" value="1"/>
</dbReference>
<dbReference type="PROSITE" id="PS51257">
    <property type="entry name" value="PROKAR_LIPOPROTEIN"/>
    <property type="match status" value="1"/>
</dbReference>
<proteinExistence type="inferred from homology"/>
<evidence type="ECO:0000259" key="7">
    <source>
        <dbReference type="Pfam" id="PF00496"/>
    </source>
</evidence>
<dbReference type="Proteomes" id="UP001519295">
    <property type="component" value="Unassembled WGS sequence"/>
</dbReference>
<keyword evidence="4 6" id="KW-0732">Signal</keyword>
<sequence length="526" mass="54969">MRRTRVLTVVFAVLALVLAGCGGGAATSAGSVDATAVDPAGTLRLAWTVPPTNFDPHLTIDPRIGYPYLSPVYDRLTQVGRAEGGPPEVRPMLASSWEFSADGRTLTLKLRDDATFHDGTKVDAAAVEASLERGKTLQGSTAAASLKVIDTIDAPDAGTVVLHLTRPAADILFTLSTVAASIISPTALAGGADLATQEAGSGPYTLSQLKAGDRAVYARSAGYWDPAAQQAATVELVGMVDDNARLNALRSGQVDAVLIKIGQYTEASRMAQGGAFSVEEMGPVSWYATFLNTARPPLDDVRVRQALNYAIDRDAIDKSVLDGQCRPTSQPLQDGERGNAPAAAGAYRYDPAEAKRLLAEAGHGNGLNLSLVVISGLAPQINLAPVVQAQLAEVGVTVNITAVDTVAASRVWNGGQSDLYMHVHSSTAEPAVTLQSAYQSAAYPGPAPDGFAQLMQRGSDSTLAPEARYAELQKASAFASENAMDLFMCAMPSFYAQSKSVVGLDKGSAPFGGMFDFRYAGVTAKS</sequence>
<feature type="signal peptide" evidence="6">
    <location>
        <begin position="1"/>
        <end position="25"/>
    </location>
</feature>
<dbReference type="InterPro" id="IPR039424">
    <property type="entry name" value="SBP_5"/>
</dbReference>
<dbReference type="Gene3D" id="3.90.76.10">
    <property type="entry name" value="Dipeptide-binding Protein, Domain 1"/>
    <property type="match status" value="1"/>
</dbReference>
<evidence type="ECO:0000256" key="2">
    <source>
        <dbReference type="ARBA" id="ARBA00005695"/>
    </source>
</evidence>
<dbReference type="SUPFAM" id="SSF53850">
    <property type="entry name" value="Periplasmic binding protein-like II"/>
    <property type="match status" value="1"/>
</dbReference>
<accession>A0ABS4W0S5</accession>
<evidence type="ECO:0000256" key="6">
    <source>
        <dbReference type="SAM" id="SignalP"/>
    </source>
</evidence>
<feature type="domain" description="Solute-binding protein family 5" evidence="7">
    <location>
        <begin position="88"/>
        <end position="431"/>
    </location>
</feature>
<organism evidence="8 9">
    <name type="scientific">Pseudonocardia parietis</name>
    <dbReference type="NCBI Taxonomy" id="570936"/>
    <lineage>
        <taxon>Bacteria</taxon>
        <taxon>Bacillati</taxon>
        <taxon>Actinomycetota</taxon>
        <taxon>Actinomycetes</taxon>
        <taxon>Pseudonocardiales</taxon>
        <taxon>Pseudonocardiaceae</taxon>
        <taxon>Pseudonocardia</taxon>
    </lineage>
</organism>
<comment type="similarity">
    <text evidence="2">Belongs to the bacterial solute-binding protein 5 family.</text>
</comment>
<feature type="chain" id="PRO_5046189080" evidence="6">
    <location>
        <begin position="26"/>
        <end position="526"/>
    </location>
</feature>
<keyword evidence="3" id="KW-0813">Transport</keyword>
<dbReference type="Gene3D" id="3.40.190.10">
    <property type="entry name" value="Periplasmic binding protein-like II"/>
    <property type="match status" value="1"/>
</dbReference>
<evidence type="ECO:0000256" key="1">
    <source>
        <dbReference type="ARBA" id="ARBA00004196"/>
    </source>
</evidence>
<gene>
    <name evidence="8" type="ORF">JOF36_005504</name>
</gene>
<dbReference type="EMBL" id="JAGINU010000001">
    <property type="protein sequence ID" value="MBP2369808.1"/>
    <property type="molecule type" value="Genomic_DNA"/>
</dbReference>
<dbReference type="InterPro" id="IPR000914">
    <property type="entry name" value="SBP_5_dom"/>
</dbReference>
<reference evidence="8 9" key="1">
    <citation type="submission" date="2021-03" db="EMBL/GenBank/DDBJ databases">
        <title>Sequencing the genomes of 1000 actinobacteria strains.</title>
        <authorList>
            <person name="Klenk H.-P."/>
        </authorList>
    </citation>
    <scope>NUCLEOTIDE SEQUENCE [LARGE SCALE GENOMIC DNA]</scope>
    <source>
        <strain evidence="8 9">DSM 45256</strain>
    </source>
</reference>
<dbReference type="InterPro" id="IPR030678">
    <property type="entry name" value="Peptide/Ni-bd"/>
</dbReference>
<dbReference type="RefSeq" id="WP_210032379.1">
    <property type="nucleotide sequence ID" value="NZ_JAGINU010000001.1"/>
</dbReference>
<dbReference type="PIRSF" id="PIRSF002741">
    <property type="entry name" value="MppA"/>
    <property type="match status" value="1"/>
</dbReference>
<keyword evidence="9" id="KW-1185">Reference proteome</keyword>
<comment type="subcellular location">
    <subcellularLocation>
        <location evidence="1">Cell envelope</location>
    </subcellularLocation>
</comment>
<dbReference type="PANTHER" id="PTHR30290">
    <property type="entry name" value="PERIPLASMIC BINDING COMPONENT OF ABC TRANSPORTER"/>
    <property type="match status" value="1"/>
</dbReference>
<comment type="caution">
    <text evidence="8">The sequence shown here is derived from an EMBL/GenBank/DDBJ whole genome shotgun (WGS) entry which is preliminary data.</text>
</comment>
<evidence type="ECO:0000256" key="3">
    <source>
        <dbReference type="ARBA" id="ARBA00022448"/>
    </source>
</evidence>
<dbReference type="PANTHER" id="PTHR30290:SF10">
    <property type="entry name" value="PERIPLASMIC OLIGOPEPTIDE-BINDING PROTEIN-RELATED"/>
    <property type="match status" value="1"/>
</dbReference>
<dbReference type="Gene3D" id="3.10.105.10">
    <property type="entry name" value="Dipeptide-binding Protein, Domain 3"/>
    <property type="match status" value="1"/>
</dbReference>
<evidence type="ECO:0000256" key="5">
    <source>
        <dbReference type="SAM" id="MobiDB-lite"/>
    </source>
</evidence>